<dbReference type="SUPFAM" id="SSF55785">
    <property type="entry name" value="PYP-like sensor domain (PAS domain)"/>
    <property type="match status" value="1"/>
</dbReference>
<dbReference type="SMART" id="SM00267">
    <property type="entry name" value="GGDEF"/>
    <property type="match status" value="1"/>
</dbReference>
<evidence type="ECO:0000313" key="4">
    <source>
        <dbReference type="Proteomes" id="UP000582090"/>
    </source>
</evidence>
<dbReference type="InterPro" id="IPR029787">
    <property type="entry name" value="Nucleotide_cyclase"/>
</dbReference>
<dbReference type="PANTHER" id="PTHR44757">
    <property type="entry name" value="DIGUANYLATE CYCLASE DGCP"/>
    <property type="match status" value="1"/>
</dbReference>
<proteinExistence type="predicted"/>
<dbReference type="RefSeq" id="WP_246400050.1">
    <property type="nucleotide sequence ID" value="NZ_JACIDW010000001.1"/>
</dbReference>
<feature type="domain" description="GGDEF" evidence="2">
    <location>
        <begin position="166"/>
        <end position="297"/>
    </location>
</feature>
<dbReference type="PROSITE" id="PS50113">
    <property type="entry name" value="PAC"/>
    <property type="match status" value="1"/>
</dbReference>
<dbReference type="Proteomes" id="UP000582090">
    <property type="component" value="Unassembled WGS sequence"/>
</dbReference>
<evidence type="ECO:0000313" key="3">
    <source>
        <dbReference type="EMBL" id="MBB3962396.1"/>
    </source>
</evidence>
<protein>
    <submittedName>
        <fullName evidence="3">Diguanylate cyclase (GGDEF)-like protein</fullName>
    </submittedName>
</protein>
<organism evidence="3 4">
    <name type="scientific">Rhizobium metallidurans</name>
    <dbReference type="NCBI Taxonomy" id="1265931"/>
    <lineage>
        <taxon>Bacteria</taxon>
        <taxon>Pseudomonadati</taxon>
        <taxon>Pseudomonadota</taxon>
        <taxon>Alphaproteobacteria</taxon>
        <taxon>Hyphomicrobiales</taxon>
        <taxon>Rhizobiaceae</taxon>
        <taxon>Rhizobium/Agrobacterium group</taxon>
        <taxon>Rhizobium</taxon>
    </lineage>
</organism>
<evidence type="ECO:0000259" key="1">
    <source>
        <dbReference type="PROSITE" id="PS50113"/>
    </source>
</evidence>
<dbReference type="Pfam" id="PF00990">
    <property type="entry name" value="GGDEF"/>
    <property type="match status" value="1"/>
</dbReference>
<dbReference type="InterPro" id="IPR035965">
    <property type="entry name" value="PAS-like_dom_sf"/>
</dbReference>
<dbReference type="PANTHER" id="PTHR44757:SF2">
    <property type="entry name" value="BIOFILM ARCHITECTURE MAINTENANCE PROTEIN MBAA"/>
    <property type="match status" value="1"/>
</dbReference>
<dbReference type="SUPFAM" id="SSF55073">
    <property type="entry name" value="Nucleotide cyclase"/>
    <property type="match status" value="1"/>
</dbReference>
<dbReference type="InterPro" id="IPR052155">
    <property type="entry name" value="Biofilm_reg_signaling"/>
</dbReference>
<dbReference type="NCBIfam" id="TIGR00254">
    <property type="entry name" value="GGDEF"/>
    <property type="match status" value="1"/>
</dbReference>
<dbReference type="AlphaFoldDB" id="A0A7W6GA98"/>
<dbReference type="Gene3D" id="3.30.70.270">
    <property type="match status" value="1"/>
</dbReference>
<accession>A0A7W6GA98</accession>
<dbReference type="InterPro" id="IPR043128">
    <property type="entry name" value="Rev_trsase/Diguanyl_cyclase"/>
</dbReference>
<feature type="domain" description="PAC" evidence="1">
    <location>
        <begin position="84"/>
        <end position="135"/>
    </location>
</feature>
<dbReference type="EMBL" id="JACIDW010000001">
    <property type="protein sequence ID" value="MBB3962396.1"/>
    <property type="molecule type" value="Genomic_DNA"/>
</dbReference>
<dbReference type="PROSITE" id="PS50887">
    <property type="entry name" value="GGDEF"/>
    <property type="match status" value="1"/>
</dbReference>
<name>A0A7W6GA98_9HYPH</name>
<comment type="caution">
    <text evidence="3">The sequence shown here is derived from an EMBL/GenBank/DDBJ whole genome shotgun (WGS) entry which is preliminary data.</text>
</comment>
<dbReference type="InterPro" id="IPR000160">
    <property type="entry name" value="GGDEF_dom"/>
</dbReference>
<evidence type="ECO:0000259" key="2">
    <source>
        <dbReference type="PROSITE" id="PS50887"/>
    </source>
</evidence>
<sequence>MDTSAELAHLKKLFDHSSRAARIGVWECNLADEKLAWTDMVYELFDLPIGHPLNRDETVKLYTERSRIELTMLRDRAIRERSGFSLDAEIITAKGNHRWIRITATVECEGDRPVRIFGMKQDITAEKKLFDEIRYLAEFDLLTGLPNRVQFQSTFDTLCATEASRQTVALFLIDLDGFKQVNDRLGHQAGDQCLRVAANCLRTVLGGAELVARIGGDEFAVLHRCGSSDEAARIASSIVTSLAASRDDDGRHIGIGGSVGVALATGYRAPKDIFAAADGALYAAKSGGRNRFSLAQPSFTSQIHAA</sequence>
<dbReference type="InterPro" id="IPR000700">
    <property type="entry name" value="PAS-assoc_C"/>
</dbReference>
<keyword evidence="4" id="KW-1185">Reference proteome</keyword>
<gene>
    <name evidence="3" type="ORF">GGQ67_000014</name>
</gene>
<dbReference type="Gene3D" id="3.30.450.20">
    <property type="entry name" value="PAS domain"/>
    <property type="match status" value="1"/>
</dbReference>
<dbReference type="CDD" id="cd01949">
    <property type="entry name" value="GGDEF"/>
    <property type="match status" value="1"/>
</dbReference>
<reference evidence="3 4" key="1">
    <citation type="submission" date="2020-08" db="EMBL/GenBank/DDBJ databases">
        <title>Genomic Encyclopedia of Type Strains, Phase IV (KMG-IV): sequencing the most valuable type-strain genomes for metagenomic binning, comparative biology and taxonomic classification.</title>
        <authorList>
            <person name="Goeker M."/>
        </authorList>
    </citation>
    <scope>NUCLEOTIDE SEQUENCE [LARGE SCALE GENOMIC DNA]</scope>
    <source>
        <strain evidence="3 4">DSM 26575</strain>
    </source>
</reference>